<name>A0A5C2S2G1_9APHY</name>
<dbReference type="AlphaFoldDB" id="A0A5C2S2G1"/>
<evidence type="ECO:0000313" key="3">
    <source>
        <dbReference type="Proteomes" id="UP000313359"/>
    </source>
</evidence>
<organism evidence="2 3">
    <name type="scientific">Lentinus tigrinus ALCF2SS1-6</name>
    <dbReference type="NCBI Taxonomy" id="1328759"/>
    <lineage>
        <taxon>Eukaryota</taxon>
        <taxon>Fungi</taxon>
        <taxon>Dikarya</taxon>
        <taxon>Basidiomycota</taxon>
        <taxon>Agaricomycotina</taxon>
        <taxon>Agaricomycetes</taxon>
        <taxon>Polyporales</taxon>
        <taxon>Polyporaceae</taxon>
        <taxon>Lentinus</taxon>
    </lineage>
</organism>
<dbReference type="SUPFAM" id="SSF52047">
    <property type="entry name" value="RNI-like"/>
    <property type="match status" value="1"/>
</dbReference>
<dbReference type="Proteomes" id="UP000313359">
    <property type="component" value="Unassembled WGS sequence"/>
</dbReference>
<proteinExistence type="predicted"/>
<keyword evidence="3" id="KW-1185">Reference proteome</keyword>
<feature type="region of interest" description="Disordered" evidence="1">
    <location>
        <begin position="262"/>
        <end position="283"/>
    </location>
</feature>
<evidence type="ECO:0008006" key="4">
    <source>
        <dbReference type="Google" id="ProtNLM"/>
    </source>
</evidence>
<gene>
    <name evidence="2" type="ORF">L227DRAFT_613384</name>
</gene>
<reference evidence="2" key="1">
    <citation type="journal article" date="2018" name="Genome Biol. Evol.">
        <title>Genomics and development of Lentinus tigrinus, a white-rot wood-decaying mushroom with dimorphic fruiting bodies.</title>
        <authorList>
            <person name="Wu B."/>
            <person name="Xu Z."/>
            <person name="Knudson A."/>
            <person name="Carlson A."/>
            <person name="Chen N."/>
            <person name="Kovaka S."/>
            <person name="LaButti K."/>
            <person name="Lipzen A."/>
            <person name="Pennachio C."/>
            <person name="Riley R."/>
            <person name="Schakwitz W."/>
            <person name="Umezawa K."/>
            <person name="Ohm R.A."/>
            <person name="Grigoriev I.V."/>
            <person name="Nagy L.G."/>
            <person name="Gibbons J."/>
            <person name="Hibbett D."/>
        </authorList>
    </citation>
    <scope>NUCLEOTIDE SEQUENCE [LARGE SCALE GENOMIC DNA]</scope>
    <source>
        <strain evidence="2">ALCF2SS1-6</strain>
    </source>
</reference>
<evidence type="ECO:0000256" key="1">
    <source>
        <dbReference type="SAM" id="MobiDB-lite"/>
    </source>
</evidence>
<protein>
    <recommendedName>
        <fullName evidence="4">F-box domain-containing protein</fullName>
    </recommendedName>
</protein>
<evidence type="ECO:0000313" key="2">
    <source>
        <dbReference type="EMBL" id="RPD57670.1"/>
    </source>
</evidence>
<dbReference type="OrthoDB" id="2753329at2759"/>
<accession>A0A5C2S2G1</accession>
<dbReference type="EMBL" id="ML122279">
    <property type="protein sequence ID" value="RPD57670.1"/>
    <property type="molecule type" value="Genomic_DNA"/>
</dbReference>
<sequence>MEDRHPITRPPRLSIELCEHVIDAVYDYYYQFIVESLATLSKCTLVCRAWRPRAQMMLFESVLIGDTAKLHRFAALLDDSPRLREYVHRLALRGYLHIPASPAVLFPTIMRLRLPNLTHLYLQDITSKEKLETSLPKGVKELPSVPVHPYFPSLLSTFNHVRRLDLVRIRFCSFGDLCRVLSGLSGLPELSCDNVSWQVFGTLPPGVLKAISNAHPRKPFLSKLRTLNCYDMDEKGRATLVASLGPSVSDLSFTSPNTYLPELPRHRGHTTGTPAFRTRRKAC</sequence>